<evidence type="ECO:0000256" key="1">
    <source>
        <dbReference type="SAM" id="Phobius"/>
    </source>
</evidence>
<organism evidence="2 3">
    <name type="scientific">Asanoa iriomotensis</name>
    <dbReference type="NCBI Taxonomy" id="234613"/>
    <lineage>
        <taxon>Bacteria</taxon>
        <taxon>Bacillati</taxon>
        <taxon>Actinomycetota</taxon>
        <taxon>Actinomycetes</taxon>
        <taxon>Micromonosporales</taxon>
        <taxon>Micromonosporaceae</taxon>
        <taxon>Asanoa</taxon>
    </lineage>
</organism>
<dbReference type="RefSeq" id="WP_203701420.1">
    <property type="nucleotide sequence ID" value="NZ_BAAALU010000007.1"/>
</dbReference>
<feature type="transmembrane region" description="Helical" evidence="1">
    <location>
        <begin position="54"/>
        <end position="77"/>
    </location>
</feature>
<evidence type="ECO:0000313" key="3">
    <source>
        <dbReference type="Proteomes" id="UP000624325"/>
    </source>
</evidence>
<keyword evidence="1" id="KW-1133">Transmembrane helix</keyword>
<comment type="caution">
    <text evidence="2">The sequence shown here is derived from an EMBL/GenBank/DDBJ whole genome shotgun (WGS) entry which is preliminary data.</text>
</comment>
<feature type="transmembrane region" description="Helical" evidence="1">
    <location>
        <begin position="227"/>
        <end position="248"/>
    </location>
</feature>
<feature type="transmembrane region" description="Helical" evidence="1">
    <location>
        <begin position="143"/>
        <end position="162"/>
    </location>
</feature>
<protein>
    <submittedName>
        <fullName evidence="2">ABC transporter permease</fullName>
    </submittedName>
</protein>
<accession>A0ABQ4BYL9</accession>
<reference evidence="2 3" key="1">
    <citation type="submission" date="2021-01" db="EMBL/GenBank/DDBJ databases">
        <title>Whole genome shotgun sequence of Asanoa iriomotensis NBRC 100142.</title>
        <authorList>
            <person name="Komaki H."/>
            <person name="Tamura T."/>
        </authorList>
    </citation>
    <scope>NUCLEOTIDE SEQUENCE [LARGE SCALE GENOMIC DNA]</scope>
    <source>
        <strain evidence="2 3">NBRC 100142</strain>
    </source>
</reference>
<name>A0ABQ4BYL9_9ACTN</name>
<feature type="transmembrane region" description="Helical" evidence="1">
    <location>
        <begin position="21"/>
        <end position="42"/>
    </location>
</feature>
<proteinExistence type="predicted"/>
<keyword evidence="3" id="KW-1185">Reference proteome</keyword>
<keyword evidence="1" id="KW-0472">Membrane</keyword>
<keyword evidence="1" id="KW-0812">Transmembrane</keyword>
<feature type="transmembrane region" description="Helical" evidence="1">
    <location>
        <begin position="169"/>
        <end position="190"/>
    </location>
</feature>
<sequence>MTSTVRGVVRAEWTKLLSLRSTWVVLGATGVLTVAFAGFVGWNQARAGDAPTVAGAFLPIDLFSLVLGVFGVLLMTGEFSSGLARATFVAVPRRLPVLAAKVLALAAATLPVLAVTCVAALVTNQAFAQGDRITLGDPGVLRATAGAAVAPLAMGLVGLAVGTLLRHTALAITVFVAALLVLPAILPAALPDETAGDVMRFVPVAASQALYATGPDGGPFDLLAPGAAGLVLAGWVALLLAAAGVALWRRDV</sequence>
<dbReference type="Proteomes" id="UP000624325">
    <property type="component" value="Unassembled WGS sequence"/>
</dbReference>
<feature type="transmembrane region" description="Helical" evidence="1">
    <location>
        <begin position="98"/>
        <end position="123"/>
    </location>
</feature>
<dbReference type="EMBL" id="BONC01000008">
    <property type="protein sequence ID" value="GIF55623.1"/>
    <property type="molecule type" value="Genomic_DNA"/>
</dbReference>
<evidence type="ECO:0000313" key="2">
    <source>
        <dbReference type="EMBL" id="GIF55623.1"/>
    </source>
</evidence>
<gene>
    <name evidence="2" type="ORF">Air01nite_17180</name>
</gene>